<organism evidence="2">
    <name type="scientific">Acanthamoeba polyphaga mimivirus</name>
    <name type="common">APMV</name>
    <dbReference type="NCBI Taxonomy" id="212035"/>
    <lineage>
        <taxon>Viruses</taxon>
        <taxon>Varidnaviria</taxon>
        <taxon>Bamfordvirae</taxon>
        <taxon>Nucleocytoviricota</taxon>
        <taxon>Megaviricetes</taxon>
        <taxon>Imitervirales</taxon>
        <taxon>Mimiviridae</taxon>
        <taxon>Megamimivirinae</taxon>
        <taxon>Mimivirus</taxon>
        <taxon>Mimivirus bradfordmassiliense</taxon>
    </lineage>
</organism>
<dbReference type="EMBL" id="MG602508">
    <property type="protein sequence ID" value="AVG47509.1"/>
    <property type="molecule type" value="Genomic_DNA"/>
</dbReference>
<proteinExistence type="predicted"/>
<evidence type="ECO:0000256" key="1">
    <source>
        <dbReference type="SAM" id="MobiDB-lite"/>
    </source>
</evidence>
<feature type="region of interest" description="Disordered" evidence="1">
    <location>
        <begin position="1"/>
        <end position="22"/>
    </location>
</feature>
<sequence>MGNYTSSAETQPLINESENNNGPIIESNEEVKAIQKPINSSPYIHPLINLINPSTSENEIISTVISYCGIQQISENEYDIVDQFELIAPMTQLFCHCACYGKRQVVEWIMNNYVPLNVSYSDNFSYYECLKYGHTDIAELIVKHESFNPDVTVLINLLDRKKSELFIHCMNNSNLDVVLSTIKTSLIENIKLNRFDEIKTFLKKYSEDKSINNELLNTNTIENIVSVNDDPIIVDFGDVTIQKVVEESNQEPAQEVVEEPVQKVVEEPVQKVVEEPVQEVMEESAQEVTEEPVQEVMEEPVQEVMEEPVQEVMEEPVQEVMEEPVQEVVEEPVQEVVEEPVQEVVEEPVQEVVEEPVQEVVEEPVQEVVEESAQESIQNIPLNLDQ</sequence>
<evidence type="ECO:0008006" key="3">
    <source>
        <dbReference type="Google" id="ProtNLM"/>
    </source>
</evidence>
<reference evidence="2" key="1">
    <citation type="journal article" date="2017" name="Front. Microbiol.">
        <title>Genome Characterization of the First Mimiviruses of Lineage C Isolated in Brazil.</title>
        <authorList>
            <person name="Assis F.L."/>
            <person name="Franco-Luiz A.P.M."/>
            <person name="Dos Santos R.N."/>
            <person name="Campos F.S."/>
            <person name="Dornas F.P."/>
            <person name="Borato P.V.M."/>
            <person name="Franco A.C."/>
            <person name="Abrahao J.S."/>
            <person name="Colson P."/>
            <person name="Scola B."/>
        </authorList>
    </citation>
    <scope>NUCLEOTIDE SEQUENCE [LARGE SCALE GENOMIC DNA]</scope>
</reference>
<evidence type="ECO:0000313" key="2">
    <source>
        <dbReference type="EMBL" id="AVG47509.1"/>
    </source>
</evidence>
<accession>A0A2L2DMX0</accession>
<protein>
    <recommendedName>
        <fullName evidence="3">Ankyrin repeat protein</fullName>
    </recommendedName>
</protein>
<name>A0A2L2DMX0_MIMIV</name>
<organismHost>
    <name type="scientific">Acanthamoeba polyphaga</name>
    <name type="common">Amoeba</name>
    <dbReference type="NCBI Taxonomy" id="5757"/>
</organismHost>
<dbReference type="PANTHER" id="PTHR35151">
    <property type="entry name" value="ELONGATION FACTOR 1 BETA CENTRAL ACIDIC REGION EUKARYOTE DOMAIN-CONTAINING PROTEIN"/>
    <property type="match status" value="1"/>
</dbReference>
<dbReference type="PANTHER" id="PTHR35151:SF2">
    <property type="entry name" value="ELONGATION FACTOR 1 BETA CENTRAL ACIDIC REGION EUKARYOTE DOMAIN-CONTAINING PROTEIN"/>
    <property type="match status" value="1"/>
</dbReference>
<feature type="region of interest" description="Disordered" evidence="1">
    <location>
        <begin position="307"/>
        <end position="333"/>
    </location>
</feature>
<dbReference type="Proteomes" id="UP000279644">
    <property type="component" value="Segment"/>
</dbReference>